<reference evidence="1" key="1">
    <citation type="journal article" date="2015" name="Nature">
        <title>Complex archaea that bridge the gap between prokaryotes and eukaryotes.</title>
        <authorList>
            <person name="Spang A."/>
            <person name="Saw J.H."/>
            <person name="Jorgensen S.L."/>
            <person name="Zaremba-Niedzwiedzka K."/>
            <person name="Martijn J."/>
            <person name="Lind A.E."/>
            <person name="van Eijk R."/>
            <person name="Schleper C."/>
            <person name="Guy L."/>
            <person name="Ettema T.J."/>
        </authorList>
    </citation>
    <scope>NUCLEOTIDE SEQUENCE</scope>
</reference>
<proteinExistence type="predicted"/>
<organism evidence="1">
    <name type="scientific">marine sediment metagenome</name>
    <dbReference type="NCBI Taxonomy" id="412755"/>
    <lineage>
        <taxon>unclassified sequences</taxon>
        <taxon>metagenomes</taxon>
        <taxon>ecological metagenomes</taxon>
    </lineage>
</organism>
<dbReference type="EMBL" id="LAZR01029883">
    <property type="protein sequence ID" value="KKL58265.1"/>
    <property type="molecule type" value="Genomic_DNA"/>
</dbReference>
<gene>
    <name evidence="1" type="ORF">LCGC14_2227090</name>
</gene>
<sequence length="200" mass="21123">MTTLEELSRSLGLLKARLPIRALRHLTEGHIHNLAKHIGGDTWLRILDRNLATVDIVNNADPQTIYSYSIGAGVLGATGGVALKVSGDYLNNAGGANTLIIRILLGATTVFTSNAFNLNAGPTRRKWVLVISFNNAATAAQKWDVFLLMGPDNAANFAVEPTGTFNVARGAGSVPSAEDTSAARTISVRVEHGVAHALLS</sequence>
<feature type="non-terminal residue" evidence="1">
    <location>
        <position position="200"/>
    </location>
</feature>
<accession>A0A0F9FLW8</accession>
<name>A0A0F9FLW8_9ZZZZ</name>
<comment type="caution">
    <text evidence="1">The sequence shown here is derived from an EMBL/GenBank/DDBJ whole genome shotgun (WGS) entry which is preliminary data.</text>
</comment>
<evidence type="ECO:0000313" key="1">
    <source>
        <dbReference type="EMBL" id="KKL58265.1"/>
    </source>
</evidence>
<dbReference type="AlphaFoldDB" id="A0A0F9FLW8"/>
<protein>
    <submittedName>
        <fullName evidence="1">Uncharacterized protein</fullName>
    </submittedName>
</protein>